<dbReference type="EMBL" id="LAZR01056058">
    <property type="protein sequence ID" value="KKK75001.1"/>
    <property type="molecule type" value="Genomic_DNA"/>
</dbReference>
<name>A0A0F9AS31_9ZZZZ</name>
<reference evidence="1" key="1">
    <citation type="journal article" date="2015" name="Nature">
        <title>Complex archaea that bridge the gap between prokaryotes and eukaryotes.</title>
        <authorList>
            <person name="Spang A."/>
            <person name="Saw J.H."/>
            <person name="Jorgensen S.L."/>
            <person name="Zaremba-Niedzwiedzka K."/>
            <person name="Martijn J."/>
            <person name="Lind A.E."/>
            <person name="van Eijk R."/>
            <person name="Schleper C."/>
            <person name="Guy L."/>
            <person name="Ettema T.J."/>
        </authorList>
    </citation>
    <scope>NUCLEOTIDE SEQUENCE</scope>
</reference>
<gene>
    <name evidence="1" type="ORF">LCGC14_2878080</name>
</gene>
<sequence>SSHCQNTPYTMAHHLVHSTKGFASLRFQKAAAKERDFLISLREDGG</sequence>
<feature type="non-terminal residue" evidence="1">
    <location>
        <position position="1"/>
    </location>
</feature>
<accession>A0A0F9AS31</accession>
<comment type="caution">
    <text evidence="1">The sequence shown here is derived from an EMBL/GenBank/DDBJ whole genome shotgun (WGS) entry which is preliminary data.</text>
</comment>
<proteinExistence type="predicted"/>
<protein>
    <submittedName>
        <fullName evidence="1">Uncharacterized protein</fullName>
    </submittedName>
</protein>
<dbReference type="AlphaFoldDB" id="A0A0F9AS31"/>
<evidence type="ECO:0000313" key="1">
    <source>
        <dbReference type="EMBL" id="KKK75001.1"/>
    </source>
</evidence>
<organism evidence="1">
    <name type="scientific">marine sediment metagenome</name>
    <dbReference type="NCBI Taxonomy" id="412755"/>
    <lineage>
        <taxon>unclassified sequences</taxon>
        <taxon>metagenomes</taxon>
        <taxon>ecological metagenomes</taxon>
    </lineage>
</organism>